<accession>A0A844GMW7</accession>
<dbReference type="PROSITE" id="PS50109">
    <property type="entry name" value="HIS_KIN"/>
    <property type="match status" value="1"/>
</dbReference>
<dbReference type="InterPro" id="IPR005467">
    <property type="entry name" value="His_kinase_dom"/>
</dbReference>
<reference evidence="7 8" key="1">
    <citation type="submission" date="2019-11" db="EMBL/GenBank/DDBJ databases">
        <title>Isolation of a new High Light Tolerant Cyanobacteria.</title>
        <authorList>
            <person name="Dobson Z."/>
            <person name="Vaughn N."/>
            <person name="Vaughn M."/>
            <person name="Fromme P."/>
            <person name="Mazor Y."/>
        </authorList>
    </citation>
    <scope>NUCLEOTIDE SEQUENCE [LARGE SCALE GENOMIC DNA]</scope>
    <source>
        <strain evidence="7 8">0216</strain>
    </source>
</reference>
<evidence type="ECO:0000256" key="1">
    <source>
        <dbReference type="ARBA" id="ARBA00000085"/>
    </source>
</evidence>
<comment type="caution">
    <text evidence="7">The sequence shown here is derived from an EMBL/GenBank/DDBJ whole genome shotgun (WGS) entry which is preliminary data.</text>
</comment>
<dbReference type="Pfam" id="PF00512">
    <property type="entry name" value="HisKA"/>
    <property type="match status" value="1"/>
</dbReference>
<dbReference type="InterPro" id="IPR003661">
    <property type="entry name" value="HisK_dim/P_dom"/>
</dbReference>
<evidence type="ECO:0000259" key="6">
    <source>
        <dbReference type="PROSITE" id="PS50109"/>
    </source>
</evidence>
<dbReference type="EC" id="2.7.13.3" evidence="2"/>
<comment type="catalytic activity">
    <reaction evidence="1">
        <text>ATP + protein L-histidine = ADP + protein N-phospho-L-histidine.</text>
        <dbReference type="EC" id="2.7.13.3"/>
    </reaction>
</comment>
<dbReference type="RefSeq" id="WP_015218598.1">
    <property type="nucleotide sequence ID" value="NZ_WMIA01000002.1"/>
</dbReference>
<keyword evidence="3" id="KW-0808">Transferase</keyword>
<dbReference type="InterPro" id="IPR050736">
    <property type="entry name" value="Sensor_HK_Regulatory"/>
</dbReference>
<evidence type="ECO:0000256" key="2">
    <source>
        <dbReference type="ARBA" id="ARBA00012438"/>
    </source>
</evidence>
<dbReference type="CDD" id="cd00082">
    <property type="entry name" value="HisKA"/>
    <property type="match status" value="1"/>
</dbReference>
<dbReference type="PANTHER" id="PTHR43711:SF1">
    <property type="entry name" value="HISTIDINE KINASE 1"/>
    <property type="match status" value="1"/>
</dbReference>
<dbReference type="Gene3D" id="3.30.565.10">
    <property type="entry name" value="Histidine kinase-like ATPase, C-terminal domain"/>
    <property type="match status" value="1"/>
</dbReference>
<evidence type="ECO:0000313" key="7">
    <source>
        <dbReference type="EMBL" id="MTF37827.1"/>
    </source>
</evidence>
<evidence type="ECO:0000256" key="5">
    <source>
        <dbReference type="ARBA" id="ARBA00023012"/>
    </source>
</evidence>
<organism evidence="7 8">
    <name type="scientific">Cyanobacterium aponinum 0216</name>
    <dbReference type="NCBI Taxonomy" id="2676140"/>
    <lineage>
        <taxon>Bacteria</taxon>
        <taxon>Bacillati</taxon>
        <taxon>Cyanobacteriota</taxon>
        <taxon>Cyanophyceae</taxon>
        <taxon>Oscillatoriophycideae</taxon>
        <taxon>Chroococcales</taxon>
        <taxon>Geminocystaceae</taxon>
        <taxon>Cyanobacterium</taxon>
    </lineage>
</organism>
<dbReference type="SMART" id="SM00388">
    <property type="entry name" value="HisKA"/>
    <property type="match status" value="1"/>
</dbReference>
<dbReference type="Gene3D" id="1.10.287.130">
    <property type="match status" value="1"/>
</dbReference>
<evidence type="ECO:0000256" key="4">
    <source>
        <dbReference type="ARBA" id="ARBA00022777"/>
    </source>
</evidence>
<feature type="domain" description="Histidine kinase" evidence="6">
    <location>
        <begin position="34"/>
        <end position="255"/>
    </location>
</feature>
<evidence type="ECO:0000313" key="8">
    <source>
        <dbReference type="Proteomes" id="UP000437131"/>
    </source>
</evidence>
<sequence length="256" mass="29349">MSDIDNLKIELNKTKIAYQEALQNSRLKAGFMGRIAHEIRSPLSSLMGLHQLIINDLCESREEEREFIVEAYQYAKKLMAIIDQFVEVSKLETGRINPEIEIVNLQELLLDIHSLIYLEAANKNLKIKLEATENSQILTVKTDREKLINIIFLLLEIIIDYSEMGEILLSTSQNNEGVNININFPCKSFNMSENIDLLKSPIEELKQLNKLPQLSNGMKLMLVENVLNILGGYSTLKQIQETETTQWQLFLPTEIV</sequence>
<dbReference type="GO" id="GO:0000155">
    <property type="term" value="F:phosphorelay sensor kinase activity"/>
    <property type="evidence" value="ECO:0007669"/>
    <property type="project" value="InterPro"/>
</dbReference>
<dbReference type="InterPro" id="IPR036890">
    <property type="entry name" value="HATPase_C_sf"/>
</dbReference>
<dbReference type="InterPro" id="IPR036097">
    <property type="entry name" value="HisK_dim/P_sf"/>
</dbReference>
<dbReference type="SUPFAM" id="SSF55874">
    <property type="entry name" value="ATPase domain of HSP90 chaperone/DNA topoisomerase II/histidine kinase"/>
    <property type="match status" value="1"/>
</dbReference>
<dbReference type="EMBL" id="WMIA01000002">
    <property type="protein sequence ID" value="MTF37827.1"/>
    <property type="molecule type" value="Genomic_DNA"/>
</dbReference>
<proteinExistence type="predicted"/>
<evidence type="ECO:0000256" key="3">
    <source>
        <dbReference type="ARBA" id="ARBA00022679"/>
    </source>
</evidence>
<keyword evidence="4 7" id="KW-0418">Kinase</keyword>
<dbReference type="PANTHER" id="PTHR43711">
    <property type="entry name" value="TWO-COMPONENT HISTIDINE KINASE"/>
    <property type="match status" value="1"/>
</dbReference>
<keyword evidence="5" id="KW-0902">Two-component regulatory system</keyword>
<name>A0A844GMW7_9CHRO</name>
<dbReference type="AlphaFoldDB" id="A0A844GMW7"/>
<dbReference type="SUPFAM" id="SSF47384">
    <property type="entry name" value="Homodimeric domain of signal transducing histidine kinase"/>
    <property type="match status" value="1"/>
</dbReference>
<protein>
    <recommendedName>
        <fullName evidence="2">histidine kinase</fullName>
        <ecNumber evidence="2">2.7.13.3</ecNumber>
    </recommendedName>
</protein>
<gene>
    <name evidence="7" type="ORF">GGC33_02650</name>
</gene>
<dbReference type="Proteomes" id="UP000437131">
    <property type="component" value="Unassembled WGS sequence"/>
</dbReference>